<dbReference type="InterPro" id="IPR006621">
    <property type="entry name" value="Nose-resist-to-fluoxetine_N"/>
</dbReference>
<feature type="domain" description="Nose resistant-to-fluoxetine protein N-terminal" evidence="2">
    <location>
        <begin position="34"/>
        <end position="192"/>
    </location>
</feature>
<evidence type="ECO:0000313" key="4">
    <source>
        <dbReference type="Proteomes" id="UP001642520"/>
    </source>
</evidence>
<keyword evidence="1" id="KW-1133">Transmembrane helix</keyword>
<dbReference type="PANTHER" id="PTHR11161:SF72">
    <property type="entry name" value="FI21449P1"/>
    <property type="match status" value="1"/>
</dbReference>
<evidence type="ECO:0000256" key="1">
    <source>
        <dbReference type="SAM" id="Phobius"/>
    </source>
</evidence>
<dbReference type="Proteomes" id="UP001642520">
    <property type="component" value="Unassembled WGS sequence"/>
</dbReference>
<accession>A0ABP1P3M4</accession>
<protein>
    <recommendedName>
        <fullName evidence="2">Nose resistant-to-fluoxetine protein N-terminal domain-containing protein</fullName>
    </recommendedName>
</protein>
<keyword evidence="4" id="KW-1185">Reference proteome</keyword>
<feature type="transmembrane region" description="Helical" evidence="1">
    <location>
        <begin position="296"/>
        <end position="314"/>
    </location>
</feature>
<feature type="transmembrane region" description="Helical" evidence="1">
    <location>
        <begin position="626"/>
        <end position="643"/>
    </location>
</feature>
<dbReference type="InterPro" id="IPR052728">
    <property type="entry name" value="O2_lipid_transport_reg"/>
</dbReference>
<reference evidence="3 4" key="1">
    <citation type="submission" date="2024-08" db="EMBL/GenBank/DDBJ databases">
        <authorList>
            <person name="Will J Nash"/>
            <person name="Angela Man"/>
            <person name="Seanna McTaggart"/>
            <person name="Kendall Baker"/>
            <person name="Tom Barker"/>
            <person name="Leah Catchpole"/>
            <person name="Alex Durrant"/>
            <person name="Karim Gharbi"/>
            <person name="Naomi Irish"/>
            <person name="Gemy Kaithakottil"/>
            <person name="Debby Ku"/>
            <person name="Aaliyah Providence"/>
            <person name="Felix Shaw"/>
            <person name="David Swarbreck"/>
            <person name="Chris Watkins"/>
            <person name="Ann M. McCartney"/>
            <person name="Giulio Formenti"/>
            <person name="Alice Mouton"/>
            <person name="Noel Vella"/>
            <person name="Bjorn M von Reumont"/>
            <person name="Adriana Vella"/>
            <person name="Wilfried Haerty"/>
        </authorList>
    </citation>
    <scope>NUCLEOTIDE SEQUENCE [LARGE SCALE GENOMIC DNA]</scope>
</reference>
<evidence type="ECO:0000259" key="2">
    <source>
        <dbReference type="SMART" id="SM00703"/>
    </source>
</evidence>
<proteinExistence type="predicted"/>
<dbReference type="Pfam" id="PF01757">
    <property type="entry name" value="Acyl_transf_3"/>
    <property type="match status" value="1"/>
</dbReference>
<feature type="transmembrane region" description="Helical" evidence="1">
    <location>
        <begin position="590"/>
        <end position="614"/>
    </location>
</feature>
<feature type="transmembrane region" description="Helical" evidence="1">
    <location>
        <begin position="389"/>
        <end position="409"/>
    </location>
</feature>
<dbReference type="EMBL" id="CAXAJV020001296">
    <property type="protein sequence ID" value="CAL7947885.1"/>
    <property type="molecule type" value="Genomic_DNA"/>
</dbReference>
<organism evidence="3 4">
    <name type="scientific">Xylocopa violacea</name>
    <name type="common">Violet carpenter bee</name>
    <name type="synonym">Apis violacea</name>
    <dbReference type="NCBI Taxonomy" id="135666"/>
    <lineage>
        <taxon>Eukaryota</taxon>
        <taxon>Metazoa</taxon>
        <taxon>Ecdysozoa</taxon>
        <taxon>Arthropoda</taxon>
        <taxon>Hexapoda</taxon>
        <taxon>Insecta</taxon>
        <taxon>Pterygota</taxon>
        <taxon>Neoptera</taxon>
        <taxon>Endopterygota</taxon>
        <taxon>Hymenoptera</taxon>
        <taxon>Apocrita</taxon>
        <taxon>Aculeata</taxon>
        <taxon>Apoidea</taxon>
        <taxon>Anthophila</taxon>
        <taxon>Apidae</taxon>
        <taxon>Xylocopa</taxon>
        <taxon>Xylocopa</taxon>
    </lineage>
</organism>
<feature type="transmembrane region" description="Helical" evidence="1">
    <location>
        <begin position="550"/>
        <end position="570"/>
    </location>
</feature>
<feature type="transmembrane region" description="Helical" evidence="1">
    <location>
        <begin position="202"/>
        <end position="226"/>
    </location>
</feature>
<keyword evidence="1" id="KW-0472">Membrane</keyword>
<evidence type="ECO:0000313" key="3">
    <source>
        <dbReference type="EMBL" id="CAL7947885.1"/>
    </source>
</evidence>
<dbReference type="SMART" id="SM00703">
    <property type="entry name" value="NRF"/>
    <property type="match status" value="1"/>
</dbReference>
<sequence>MFYVSIQAVVRHPQTLSETLPAYAITDHLNLLNSGRCQTEIKKFREAVDHGVLWSLRMLDASGDAAPGFVNGNNYWLGDRLDCDYLSANITPVYSEKNKKNISIYRKPNEEMPPFEVHFFVANINHDSTIQYHVGIPNEDQIVLGLCLPASCTKNDISTMLSEVLRNGTLLVGQLYSANFRLLKISDLVDNHEWLLSGKMILIMHVTLILLLLCGPALAGTVFDIVMHQKRSQNIFQNVQNYDSEAASEKPGETDGTRLSELKPENRFFQYLVCFSFYSNVQRTFRTEGDTEGIQIFHGLKFFGMMWIIMVHTLSYGKHVMGNRATAYEMGDNFFMQIVNNGTLSLDTFFFISGFMLTNVFLKKQQTVVTQKSPKAKMKGFLLSIGKRYIRITPAYFILILATILNFSWHEKISLFSISEEANVLCSKYWWRNLFYINNLFEWDEICLTWSWYLSNDMQYFVFGSFLLILSVTHFNYALGLAAVSLGSSIFLNGYTAYSIHYIPTLDEERETFRFLYMRPWLRISPYLLGMGTAQLLTKWNYTLAWPKKILAACWVFAIFCNCAVLFGLVNKSIPLGLSVLYTAFSRTSWGVGISWLVIACCTNNGGFVTKFLSLRVWIPLSRTTYCCYLLNPFIIISIYRLSSYPLFTDTFTTGTMFLGMLVASYICAFVLAAVAEDPYMHLQRILVESTRRT</sequence>
<dbReference type="Pfam" id="PF20146">
    <property type="entry name" value="NRF"/>
    <property type="match status" value="1"/>
</dbReference>
<gene>
    <name evidence="3" type="ORF">XYLVIOL_LOCUS8565</name>
</gene>
<name>A0ABP1P3M4_XYLVO</name>
<feature type="transmembrane region" description="Helical" evidence="1">
    <location>
        <begin position="655"/>
        <end position="676"/>
    </location>
</feature>
<feature type="transmembrane region" description="Helical" evidence="1">
    <location>
        <begin position="334"/>
        <end position="362"/>
    </location>
</feature>
<dbReference type="InterPro" id="IPR002656">
    <property type="entry name" value="Acyl_transf_3_dom"/>
</dbReference>
<dbReference type="PANTHER" id="PTHR11161">
    <property type="entry name" value="O-ACYLTRANSFERASE"/>
    <property type="match status" value="1"/>
</dbReference>
<comment type="caution">
    <text evidence="3">The sequence shown here is derived from an EMBL/GenBank/DDBJ whole genome shotgun (WGS) entry which is preliminary data.</text>
</comment>
<keyword evidence="1" id="KW-0812">Transmembrane</keyword>